<proteinExistence type="inferred from homology"/>
<dbReference type="InterPro" id="IPR023397">
    <property type="entry name" value="SAM-dep_MeTrfase_MraW_recog"/>
</dbReference>
<dbReference type="Proteomes" id="UP000747542">
    <property type="component" value="Unassembled WGS sequence"/>
</dbReference>
<dbReference type="GO" id="GO:0071424">
    <property type="term" value="F:rRNA (cytosine-N4-)-methyltransferase activity"/>
    <property type="evidence" value="ECO:0007669"/>
    <property type="project" value="TreeGrafter"/>
</dbReference>
<dbReference type="Pfam" id="PF01795">
    <property type="entry name" value="Methyltransf_5"/>
    <property type="match status" value="2"/>
</dbReference>
<evidence type="ECO:0000256" key="1">
    <source>
        <dbReference type="ARBA" id="ARBA00010396"/>
    </source>
</evidence>
<dbReference type="AlphaFoldDB" id="A0A8J5JXD8"/>
<evidence type="ECO:0000313" key="5">
    <source>
        <dbReference type="EMBL" id="KAG7163214.1"/>
    </source>
</evidence>
<comment type="caution">
    <text evidence="5">The sequence shown here is derived from an EMBL/GenBank/DDBJ whole genome shotgun (WGS) entry which is preliminary data.</text>
</comment>
<name>A0A8J5JXD8_HOMAM</name>
<evidence type="ECO:0000313" key="6">
    <source>
        <dbReference type="Proteomes" id="UP000747542"/>
    </source>
</evidence>
<dbReference type="PANTHER" id="PTHR11265">
    <property type="entry name" value="S-ADENOSYL-METHYLTRANSFERASE MRAW"/>
    <property type="match status" value="1"/>
</dbReference>
<accession>A0A8J5JXD8</accession>
<dbReference type="InterPro" id="IPR002903">
    <property type="entry name" value="RsmH"/>
</dbReference>
<evidence type="ECO:0000256" key="3">
    <source>
        <dbReference type="ARBA" id="ARBA00022679"/>
    </source>
</evidence>
<dbReference type="GO" id="GO:0070475">
    <property type="term" value="P:rRNA base methylation"/>
    <property type="evidence" value="ECO:0007669"/>
    <property type="project" value="TreeGrafter"/>
</dbReference>
<evidence type="ECO:0000256" key="2">
    <source>
        <dbReference type="ARBA" id="ARBA00022603"/>
    </source>
</evidence>
<dbReference type="SUPFAM" id="SSF53335">
    <property type="entry name" value="S-adenosyl-L-methionine-dependent methyltransferases"/>
    <property type="match status" value="1"/>
</dbReference>
<keyword evidence="2 5" id="KW-0489">Methyltransferase</keyword>
<evidence type="ECO:0000256" key="4">
    <source>
        <dbReference type="ARBA" id="ARBA00022691"/>
    </source>
</evidence>
<keyword evidence="3" id="KW-0808">Transferase</keyword>
<keyword evidence="6" id="KW-1185">Reference proteome</keyword>
<dbReference type="SUPFAM" id="SSF81799">
    <property type="entry name" value="Putative methyltransferase TM0872, insert domain"/>
    <property type="match status" value="1"/>
</dbReference>
<sequence>MGSLLFNNTSRGHLRNIMRIIERSDVDLLRFPTFLMSKKISMSSMKDTVTCQEPLSQAPPSPKPVAHIPVMAREVLEYLAPRDNAVILDTTFGAGGHSRKILESCPGVRLMCLDRDPVAYKYAEELQREYPNRVFPLLGKFRDPNQLTAADILSHIDEDSLYKVLKYYGEESNARKISRVVVESRHLFRKLHTTKELAELVMSVTGAENPCQQ</sequence>
<dbReference type="Gene3D" id="3.40.50.150">
    <property type="entry name" value="Vaccinia Virus protein VP39"/>
    <property type="match status" value="1"/>
</dbReference>
<organism evidence="5 6">
    <name type="scientific">Homarus americanus</name>
    <name type="common">American lobster</name>
    <dbReference type="NCBI Taxonomy" id="6706"/>
    <lineage>
        <taxon>Eukaryota</taxon>
        <taxon>Metazoa</taxon>
        <taxon>Ecdysozoa</taxon>
        <taxon>Arthropoda</taxon>
        <taxon>Crustacea</taxon>
        <taxon>Multicrustacea</taxon>
        <taxon>Malacostraca</taxon>
        <taxon>Eumalacostraca</taxon>
        <taxon>Eucarida</taxon>
        <taxon>Decapoda</taxon>
        <taxon>Pleocyemata</taxon>
        <taxon>Astacidea</taxon>
        <taxon>Nephropoidea</taxon>
        <taxon>Nephropidae</taxon>
        <taxon>Homarus</taxon>
    </lineage>
</organism>
<reference evidence="5" key="1">
    <citation type="journal article" date="2021" name="Sci. Adv.">
        <title>The American lobster genome reveals insights on longevity, neural, and immune adaptations.</title>
        <authorList>
            <person name="Polinski J.M."/>
            <person name="Zimin A.V."/>
            <person name="Clark K.F."/>
            <person name="Kohn A.B."/>
            <person name="Sadowski N."/>
            <person name="Timp W."/>
            <person name="Ptitsyn A."/>
            <person name="Khanna P."/>
            <person name="Romanova D.Y."/>
            <person name="Williams P."/>
            <person name="Greenwood S.J."/>
            <person name="Moroz L.L."/>
            <person name="Walt D.R."/>
            <person name="Bodnar A.G."/>
        </authorList>
    </citation>
    <scope>NUCLEOTIDE SEQUENCE</scope>
    <source>
        <strain evidence="5">GMGI-L3</strain>
    </source>
</reference>
<protein>
    <submittedName>
        <fullName evidence="5">Methyltransferase-like protein 15-like</fullName>
    </submittedName>
</protein>
<keyword evidence="4" id="KW-0949">S-adenosyl-L-methionine</keyword>
<dbReference type="InterPro" id="IPR029063">
    <property type="entry name" value="SAM-dependent_MTases_sf"/>
</dbReference>
<dbReference type="Gene3D" id="1.10.150.170">
    <property type="entry name" value="Putative methyltransferase TM0872, insert domain"/>
    <property type="match status" value="1"/>
</dbReference>
<comment type="similarity">
    <text evidence="1">Belongs to the methyltransferase superfamily. RsmH family.</text>
</comment>
<dbReference type="EMBL" id="JAHLQT010026502">
    <property type="protein sequence ID" value="KAG7163214.1"/>
    <property type="molecule type" value="Genomic_DNA"/>
</dbReference>
<gene>
    <name evidence="5" type="ORF">Hamer_G002304</name>
</gene>
<dbReference type="PANTHER" id="PTHR11265:SF0">
    <property type="entry name" value="12S RRNA N4-METHYLCYTIDINE METHYLTRANSFERASE"/>
    <property type="match status" value="1"/>
</dbReference>